<protein>
    <submittedName>
        <fullName evidence="6">AAA-domain-containing protein</fullName>
    </submittedName>
</protein>
<dbReference type="Pfam" id="PF00004">
    <property type="entry name" value="AAA"/>
    <property type="match status" value="2"/>
</dbReference>
<dbReference type="InterPro" id="IPR003593">
    <property type="entry name" value="AAA+_ATPase"/>
</dbReference>
<dbReference type="SMART" id="SM00382">
    <property type="entry name" value="AAA"/>
    <property type="match status" value="1"/>
</dbReference>
<comment type="similarity">
    <text evidence="4">Belongs to the AAA ATPase family.</text>
</comment>
<dbReference type="InParanoid" id="A0A1E7FSV0"/>
<dbReference type="GO" id="GO:0005524">
    <property type="term" value="F:ATP binding"/>
    <property type="evidence" value="ECO:0007669"/>
    <property type="project" value="UniProtKB-KW"/>
</dbReference>
<dbReference type="GO" id="GO:0016887">
    <property type="term" value="F:ATP hydrolysis activity"/>
    <property type="evidence" value="ECO:0007669"/>
    <property type="project" value="InterPro"/>
</dbReference>
<sequence length="443" mass="48055">MLADLLDRVSSSSSSSKDDQYWSRIMVIGATNRIDAIPSYLRRAGRFDREIPISPPSAKERAIFITSLLTMYEEDSKVGIPTKEEIEEIAELCVGYVAADLSALVRKAWLLSLQEEGGDNIITYSHLEESRHLVGASALRDASLAAPPKITWDDISGDPGGAKTALRQAIEWPRLKAREFAILGIQPCRGILLHGPPGCAKTTLARAAAGSSGVAFLSLSPAEVYASSYVGEAERIVRQAFNLARSTSPCILFFDEIDSIFGGGGDSGGGVGGNGRGNSSEARVLSTFLNEMDGVDIAGAGKDGVLVLGATNRPWTLDAALMRPGRFDKIIFLPPPDKEARRSILEKQLKNVAGESDEIKWDILIDLTETMTGAEIIGACQEAKLRWMRETFLNDPSCEPDAVFEQDYIVNALMSVKPLLSNPQALEEFQVFENRDKKSVSIS</sequence>
<dbReference type="InterPro" id="IPR041569">
    <property type="entry name" value="AAA_lid_3"/>
</dbReference>
<name>A0A1E7FSV0_9STRA</name>
<evidence type="ECO:0000256" key="1">
    <source>
        <dbReference type="ARBA" id="ARBA00022741"/>
    </source>
</evidence>
<keyword evidence="3" id="KW-0175">Coiled coil</keyword>
<dbReference type="FunFam" id="3.40.50.300:FF:001025">
    <property type="entry name" value="ATPase family, AAA domain-containing 2B"/>
    <property type="match status" value="1"/>
</dbReference>
<dbReference type="Gene3D" id="1.10.8.60">
    <property type="match status" value="2"/>
</dbReference>
<feature type="domain" description="AAA+ ATPase" evidence="5">
    <location>
        <begin position="187"/>
        <end position="337"/>
    </location>
</feature>
<reference evidence="6 7" key="1">
    <citation type="submission" date="2016-09" db="EMBL/GenBank/DDBJ databases">
        <title>Extensive genetic diversity and differential bi-allelic expression allows diatom success in the polar Southern Ocean.</title>
        <authorList>
            <consortium name="DOE Joint Genome Institute"/>
            <person name="Mock T."/>
            <person name="Otillar R.P."/>
            <person name="Strauss J."/>
            <person name="Dupont C."/>
            <person name="Frickenhaus S."/>
            <person name="Maumus F."/>
            <person name="Mcmullan M."/>
            <person name="Sanges R."/>
            <person name="Schmutz J."/>
            <person name="Toseland A."/>
            <person name="Valas R."/>
            <person name="Veluchamy A."/>
            <person name="Ward B.J."/>
            <person name="Allen A."/>
            <person name="Barry K."/>
            <person name="Falciatore A."/>
            <person name="Ferrante M."/>
            <person name="Fortunato A.E."/>
            <person name="Gloeckner G."/>
            <person name="Gruber A."/>
            <person name="Hipkin R."/>
            <person name="Janech M."/>
            <person name="Kroth P."/>
            <person name="Leese F."/>
            <person name="Lindquist E."/>
            <person name="Lyon B.R."/>
            <person name="Martin J."/>
            <person name="Mayer C."/>
            <person name="Parker M."/>
            <person name="Quesneville H."/>
            <person name="Raymond J."/>
            <person name="Uhlig C."/>
            <person name="Valentin K.U."/>
            <person name="Worden A.Z."/>
            <person name="Armbrust E.V."/>
            <person name="Bowler C."/>
            <person name="Green B."/>
            <person name="Moulton V."/>
            <person name="Van Oosterhout C."/>
            <person name="Grigoriev I."/>
        </authorList>
    </citation>
    <scope>NUCLEOTIDE SEQUENCE [LARGE SCALE GENOMIC DNA]</scope>
    <source>
        <strain evidence="6 7">CCMP1102</strain>
    </source>
</reference>
<evidence type="ECO:0000256" key="3">
    <source>
        <dbReference type="ARBA" id="ARBA00023054"/>
    </source>
</evidence>
<dbReference type="Pfam" id="PF17862">
    <property type="entry name" value="AAA_lid_3"/>
    <property type="match status" value="1"/>
</dbReference>
<dbReference type="PANTHER" id="PTHR23077:SF117">
    <property type="entry name" value="AAA+ ATPASE DOMAIN-CONTAINING PROTEIN"/>
    <property type="match status" value="1"/>
</dbReference>
<keyword evidence="2 4" id="KW-0067">ATP-binding</keyword>
<dbReference type="KEGG" id="fcy:FRACYDRAFT_180018"/>
<evidence type="ECO:0000256" key="2">
    <source>
        <dbReference type="ARBA" id="ARBA00022840"/>
    </source>
</evidence>
<dbReference type="InterPro" id="IPR003959">
    <property type="entry name" value="ATPase_AAA_core"/>
</dbReference>
<dbReference type="InterPro" id="IPR003960">
    <property type="entry name" value="ATPase_AAA_CS"/>
</dbReference>
<dbReference type="AlphaFoldDB" id="A0A1E7FSV0"/>
<dbReference type="OrthoDB" id="5421at2759"/>
<evidence type="ECO:0000256" key="4">
    <source>
        <dbReference type="RuleBase" id="RU003651"/>
    </source>
</evidence>
<dbReference type="Gene3D" id="3.40.50.300">
    <property type="entry name" value="P-loop containing nucleotide triphosphate hydrolases"/>
    <property type="match status" value="2"/>
</dbReference>
<gene>
    <name evidence="6" type="ORF">FRACYDRAFT_180018</name>
</gene>
<evidence type="ECO:0000259" key="5">
    <source>
        <dbReference type="SMART" id="SM00382"/>
    </source>
</evidence>
<dbReference type="Proteomes" id="UP000095751">
    <property type="component" value="Unassembled WGS sequence"/>
</dbReference>
<keyword evidence="7" id="KW-1185">Reference proteome</keyword>
<evidence type="ECO:0000313" key="6">
    <source>
        <dbReference type="EMBL" id="OEU21218.1"/>
    </source>
</evidence>
<dbReference type="EMBL" id="KV784354">
    <property type="protein sequence ID" value="OEU21218.1"/>
    <property type="molecule type" value="Genomic_DNA"/>
</dbReference>
<organism evidence="6 7">
    <name type="scientific">Fragilariopsis cylindrus CCMP1102</name>
    <dbReference type="NCBI Taxonomy" id="635003"/>
    <lineage>
        <taxon>Eukaryota</taxon>
        <taxon>Sar</taxon>
        <taxon>Stramenopiles</taxon>
        <taxon>Ochrophyta</taxon>
        <taxon>Bacillariophyta</taxon>
        <taxon>Bacillariophyceae</taxon>
        <taxon>Bacillariophycidae</taxon>
        <taxon>Bacillariales</taxon>
        <taxon>Bacillariaceae</taxon>
        <taxon>Fragilariopsis</taxon>
    </lineage>
</organism>
<proteinExistence type="inferred from homology"/>
<accession>A0A1E7FSV0</accession>
<keyword evidence="1 4" id="KW-0547">Nucleotide-binding</keyword>
<dbReference type="PROSITE" id="PS00674">
    <property type="entry name" value="AAA"/>
    <property type="match status" value="1"/>
</dbReference>
<dbReference type="SUPFAM" id="SSF52540">
    <property type="entry name" value="P-loop containing nucleoside triphosphate hydrolases"/>
    <property type="match status" value="2"/>
</dbReference>
<dbReference type="PANTHER" id="PTHR23077">
    <property type="entry name" value="AAA-FAMILY ATPASE"/>
    <property type="match status" value="1"/>
</dbReference>
<dbReference type="InterPro" id="IPR050168">
    <property type="entry name" value="AAA_ATPase_domain"/>
</dbReference>
<evidence type="ECO:0000313" key="7">
    <source>
        <dbReference type="Proteomes" id="UP000095751"/>
    </source>
</evidence>
<dbReference type="InterPro" id="IPR027417">
    <property type="entry name" value="P-loop_NTPase"/>
</dbReference>